<keyword evidence="2 4" id="KW-0472">Membrane</keyword>
<keyword evidence="8" id="KW-0675">Receptor</keyword>
<dbReference type="PANTHER" id="PTHR40980">
    <property type="entry name" value="PLUG DOMAIN-CONTAINING PROTEIN"/>
    <property type="match status" value="1"/>
</dbReference>
<protein>
    <submittedName>
        <fullName evidence="8">TonB-dependent receptor</fullName>
    </submittedName>
</protein>
<dbReference type="InterPro" id="IPR012910">
    <property type="entry name" value="Plug_dom"/>
</dbReference>
<name>A0ABU2Y663_9FLAO</name>
<evidence type="ECO:0000259" key="7">
    <source>
        <dbReference type="Pfam" id="PF07715"/>
    </source>
</evidence>
<dbReference type="Pfam" id="PF00593">
    <property type="entry name" value="TonB_dep_Rec_b-barrel"/>
    <property type="match status" value="1"/>
</dbReference>
<dbReference type="EMBL" id="JAVRHV010000005">
    <property type="protein sequence ID" value="MDT0553681.1"/>
    <property type="molecule type" value="Genomic_DNA"/>
</dbReference>
<accession>A0ABU2Y663</accession>
<feature type="signal peptide" evidence="5">
    <location>
        <begin position="1"/>
        <end position="21"/>
    </location>
</feature>
<feature type="domain" description="TonB-dependent receptor plug" evidence="7">
    <location>
        <begin position="134"/>
        <end position="234"/>
    </location>
</feature>
<dbReference type="Proteomes" id="UP001252186">
    <property type="component" value="Unassembled WGS sequence"/>
</dbReference>
<evidence type="ECO:0000256" key="3">
    <source>
        <dbReference type="ARBA" id="ARBA00023237"/>
    </source>
</evidence>
<organism evidence="8 9">
    <name type="scientific">Urechidicola vernalis</name>
    <dbReference type="NCBI Taxonomy" id="3075600"/>
    <lineage>
        <taxon>Bacteria</taxon>
        <taxon>Pseudomonadati</taxon>
        <taxon>Bacteroidota</taxon>
        <taxon>Flavobacteriia</taxon>
        <taxon>Flavobacteriales</taxon>
        <taxon>Flavobacteriaceae</taxon>
        <taxon>Urechidicola</taxon>
    </lineage>
</organism>
<evidence type="ECO:0000259" key="6">
    <source>
        <dbReference type="Pfam" id="PF00593"/>
    </source>
</evidence>
<keyword evidence="4" id="KW-0798">TonB box</keyword>
<comment type="subcellular location">
    <subcellularLocation>
        <location evidence="1 4">Cell outer membrane</location>
    </subcellularLocation>
</comment>
<evidence type="ECO:0000313" key="8">
    <source>
        <dbReference type="EMBL" id="MDT0553681.1"/>
    </source>
</evidence>
<comment type="caution">
    <text evidence="8">The sequence shown here is derived from an EMBL/GenBank/DDBJ whole genome shotgun (WGS) entry which is preliminary data.</text>
</comment>
<evidence type="ECO:0000313" key="9">
    <source>
        <dbReference type="Proteomes" id="UP001252186"/>
    </source>
</evidence>
<dbReference type="RefSeq" id="WP_311593768.1">
    <property type="nucleotide sequence ID" value="NZ_JAVRHV010000005.1"/>
</dbReference>
<evidence type="ECO:0000256" key="2">
    <source>
        <dbReference type="ARBA" id="ARBA00023136"/>
    </source>
</evidence>
<evidence type="ECO:0000256" key="5">
    <source>
        <dbReference type="SAM" id="SignalP"/>
    </source>
</evidence>
<dbReference type="SUPFAM" id="SSF56935">
    <property type="entry name" value="Porins"/>
    <property type="match status" value="1"/>
</dbReference>
<dbReference type="Gene3D" id="2.170.130.10">
    <property type="entry name" value="TonB-dependent receptor, plug domain"/>
    <property type="match status" value="1"/>
</dbReference>
<comment type="similarity">
    <text evidence="4">Belongs to the TonB-dependent receptor family.</text>
</comment>
<dbReference type="PANTHER" id="PTHR40980:SF5">
    <property type="entry name" value="TONB-DEPENDENT RECEPTOR"/>
    <property type="match status" value="1"/>
</dbReference>
<sequence length="918" mass="102429">MILSKKLLIIATLFIGVSVFAQQKGEITGKVLDKDMNNEPLPFANIFIKDTQIGITSDFDGNYSFQALPGTYTLVFSFIGYETIEIPNVVLSENESVIVPDVILGASEGVALDEVNIQGSTRKESETSLLANQRKASVIQESIGSERLTKLGVSNAASATSKISGVTKNEASGDIYIRGLGDRYLSTTMNKLPIPSDDVEKKNIDLNLFSTNVIQNVGVSKTYNTASYGDQASGNVDVTSKRYGGDKYSVGFQLGSNTNVMQGDVWSDFKASQNVNDMTLGFYSKKYALVDAITMQSWNTETKSTPLDFKFDFAGGKKVELFGNDLSIFLTASHGANHEYANGIFKTYRSNVLDNSFTDATNYTTNINTTALLDLRYQLGDNSKLSFNTLFVNKSIDNVYESGRNGEGYVFDQDPQEDGAFIRDQNLKQTRMYVNQLIGTHNLSETNKLEWAAGYNYVWAEEPNRIRNEVNILDENTVQFAHVGDFQQRKSSQKIVDDEINAYVNDQITFKPDADQPLKLNIGANLRKKERDFNSLMIGVRAKGVQTESIDDLNAVFTQSNFDNGTLILRERMPDLYVGNLDVYAGYANLDFGFSKLTGNAGIRYESDKIDMLWDVANYVGRIGELSNTYNNVLPSLNLKYELNEKSAFRFAASKTLTLPEFKELAPFEYVSPTGRVTKGNPELQESTVYNADIKWELFPSPAELISVSGFYKNIQDPINKAQTRGSSGIFTFDNTGEKATVYGLEFEGRWGLLKSEDKDSDEVNFIVNVTKMWFDQDIYEEFQYNDKTSSDLEGASDLILNSSLSYSNNKENEFGATLTGNYSSDKVFALGAPEDFANSDILYNDEIIEKGFFTLDLVLRKQLNERLSMSFKGLNLLNPQIEQTQKVKDIPTQVETNETVVSYKKGVDLQLGISYSF</sequence>
<keyword evidence="3" id="KW-0998">Cell outer membrane</keyword>
<dbReference type="InterPro" id="IPR036942">
    <property type="entry name" value="Beta-barrel_TonB_sf"/>
</dbReference>
<dbReference type="InterPro" id="IPR008969">
    <property type="entry name" value="CarboxyPept-like_regulatory"/>
</dbReference>
<feature type="domain" description="TonB-dependent receptor-like beta-barrel" evidence="6">
    <location>
        <begin position="578"/>
        <end position="877"/>
    </location>
</feature>
<evidence type="ECO:0000256" key="4">
    <source>
        <dbReference type="RuleBase" id="RU003357"/>
    </source>
</evidence>
<dbReference type="Gene3D" id="2.40.170.20">
    <property type="entry name" value="TonB-dependent receptor, beta-barrel domain"/>
    <property type="match status" value="1"/>
</dbReference>
<dbReference type="InterPro" id="IPR037066">
    <property type="entry name" value="Plug_dom_sf"/>
</dbReference>
<feature type="chain" id="PRO_5045528796" evidence="5">
    <location>
        <begin position="22"/>
        <end position="918"/>
    </location>
</feature>
<dbReference type="Pfam" id="PF07715">
    <property type="entry name" value="Plug"/>
    <property type="match status" value="1"/>
</dbReference>
<gene>
    <name evidence="8" type="ORF">RM519_10525</name>
</gene>
<keyword evidence="5" id="KW-0732">Signal</keyword>
<dbReference type="Pfam" id="PF13715">
    <property type="entry name" value="CarbopepD_reg_2"/>
    <property type="match status" value="1"/>
</dbReference>
<reference evidence="8 9" key="1">
    <citation type="submission" date="2023-09" db="EMBL/GenBank/DDBJ databases">
        <authorList>
            <person name="Rey-Velasco X."/>
        </authorList>
    </citation>
    <scope>NUCLEOTIDE SEQUENCE [LARGE SCALE GENOMIC DNA]</scope>
    <source>
        <strain evidence="8 9">P050</strain>
    </source>
</reference>
<proteinExistence type="inferred from homology"/>
<dbReference type="InterPro" id="IPR000531">
    <property type="entry name" value="Beta-barrel_TonB"/>
</dbReference>
<dbReference type="SUPFAM" id="SSF49464">
    <property type="entry name" value="Carboxypeptidase regulatory domain-like"/>
    <property type="match status" value="1"/>
</dbReference>
<keyword evidence="9" id="KW-1185">Reference proteome</keyword>
<dbReference type="Gene3D" id="2.60.40.1120">
    <property type="entry name" value="Carboxypeptidase-like, regulatory domain"/>
    <property type="match status" value="1"/>
</dbReference>
<evidence type="ECO:0000256" key="1">
    <source>
        <dbReference type="ARBA" id="ARBA00004442"/>
    </source>
</evidence>